<feature type="compositionally biased region" description="Polar residues" evidence="1">
    <location>
        <begin position="397"/>
        <end position="411"/>
    </location>
</feature>
<sequence>MALLGHAHRSQEQQQEVREARRLLKERVRSDWEYPTLPAYRSTGPRRRKGEAGADEGDEDGGVGARVAGFRFHTPPNEADRNGEGGGLGLGLGLGFEAVEWRERECSTETEAESGSDHESVRSTSSHDSMKSGKTSAYKFDGPDSVGAQISDRRTAKRRKRRRAVEVEMGWNDGLAHWMGRRDVWCCARSAGQVRGIEGGRTMTATATATETAMQHTSAGADSTSSTPRTSTSSTATPSPHLSSAASTPDPAPPPQALSSHPPTPPAPATATATATATAQPPTLLLLLLPIPPPLLPNHPIRRRITAVQHPEIYAKIVQQARTPSVPINLRTLVAALVQGWKADGEWPPKPAAGGLEPSIAGKRRKQPLLQQAGGAGNEGGGFRHGVKAVGRVLRLTGTSEGAAGSQQRHPSANGGPRSERRERVRGEG</sequence>
<dbReference type="InterPro" id="IPR025124">
    <property type="entry name" value="Gag1-like_clamp"/>
</dbReference>
<reference evidence="3 4" key="1">
    <citation type="submission" date="2021-11" db="EMBL/GenBank/DDBJ databases">
        <title>Black yeast isolated from Biological Soil Crust.</title>
        <authorList>
            <person name="Kurbessoian T."/>
        </authorList>
    </citation>
    <scope>NUCLEOTIDE SEQUENCE [LARGE SCALE GENOMIC DNA]</scope>
    <source>
        <strain evidence="3 4">CCFEE 5522</strain>
    </source>
</reference>
<evidence type="ECO:0000313" key="3">
    <source>
        <dbReference type="EMBL" id="KAK4547877.1"/>
    </source>
</evidence>
<dbReference type="PANTHER" id="PTHR28065">
    <property type="entry name" value="FREQUENIN"/>
    <property type="match status" value="1"/>
</dbReference>
<feature type="compositionally biased region" description="Basic and acidic residues" evidence="1">
    <location>
        <begin position="418"/>
        <end position="429"/>
    </location>
</feature>
<dbReference type="Proteomes" id="UP001324427">
    <property type="component" value="Unassembled WGS sequence"/>
</dbReference>
<feature type="region of interest" description="Disordered" evidence="1">
    <location>
        <begin position="34"/>
        <end position="88"/>
    </location>
</feature>
<feature type="region of interest" description="Disordered" evidence="1">
    <location>
        <begin position="103"/>
        <end position="164"/>
    </location>
</feature>
<feature type="compositionally biased region" description="Low complexity" evidence="1">
    <location>
        <begin position="269"/>
        <end position="278"/>
    </location>
</feature>
<feature type="domain" description="Gag1-like clamp" evidence="2">
    <location>
        <begin position="136"/>
        <end position="348"/>
    </location>
</feature>
<feature type="region of interest" description="Disordered" evidence="1">
    <location>
        <begin position="1"/>
        <end position="22"/>
    </location>
</feature>
<evidence type="ECO:0000313" key="4">
    <source>
        <dbReference type="Proteomes" id="UP001324427"/>
    </source>
</evidence>
<dbReference type="InterPro" id="IPR053274">
    <property type="entry name" value="Fluconazole_resistance"/>
</dbReference>
<gene>
    <name evidence="3" type="ORF">LTR36_010596</name>
</gene>
<evidence type="ECO:0000259" key="2">
    <source>
        <dbReference type="Pfam" id="PF13259"/>
    </source>
</evidence>
<dbReference type="EMBL" id="JAVFHQ010000009">
    <property type="protein sequence ID" value="KAK4547877.1"/>
    <property type="molecule type" value="Genomic_DNA"/>
</dbReference>
<feature type="compositionally biased region" description="Polar residues" evidence="1">
    <location>
        <begin position="122"/>
        <end position="135"/>
    </location>
</feature>
<accession>A0AAV9JQH7</accession>
<dbReference type="AlphaFoldDB" id="A0AAV9JQH7"/>
<proteinExistence type="predicted"/>
<comment type="caution">
    <text evidence="3">The sequence shown here is derived from an EMBL/GenBank/DDBJ whole genome shotgun (WGS) entry which is preliminary data.</text>
</comment>
<feature type="compositionally biased region" description="Gly residues" evidence="1">
    <location>
        <begin position="374"/>
        <end position="384"/>
    </location>
</feature>
<protein>
    <recommendedName>
        <fullName evidence="2">Gag1-like clamp domain-containing protein</fullName>
    </recommendedName>
</protein>
<evidence type="ECO:0000256" key="1">
    <source>
        <dbReference type="SAM" id="MobiDB-lite"/>
    </source>
</evidence>
<dbReference type="PANTHER" id="PTHR28065:SF1">
    <property type="entry name" value="DUF4050 DOMAIN-CONTAINING PROTEIN"/>
    <property type="match status" value="1"/>
</dbReference>
<feature type="region of interest" description="Disordered" evidence="1">
    <location>
        <begin position="211"/>
        <end position="278"/>
    </location>
</feature>
<feature type="compositionally biased region" description="Low complexity" evidence="1">
    <location>
        <begin position="221"/>
        <end position="249"/>
    </location>
</feature>
<keyword evidence="4" id="KW-1185">Reference proteome</keyword>
<dbReference type="Pfam" id="PF13259">
    <property type="entry name" value="clamp_Gag1-like"/>
    <property type="match status" value="1"/>
</dbReference>
<name>A0AAV9JQH7_9PEZI</name>
<organism evidence="3 4">
    <name type="scientific">Oleoguttula mirabilis</name>
    <dbReference type="NCBI Taxonomy" id="1507867"/>
    <lineage>
        <taxon>Eukaryota</taxon>
        <taxon>Fungi</taxon>
        <taxon>Dikarya</taxon>
        <taxon>Ascomycota</taxon>
        <taxon>Pezizomycotina</taxon>
        <taxon>Dothideomycetes</taxon>
        <taxon>Dothideomycetidae</taxon>
        <taxon>Mycosphaerellales</taxon>
        <taxon>Teratosphaeriaceae</taxon>
        <taxon>Oleoguttula</taxon>
    </lineage>
</organism>
<feature type="compositionally biased region" description="Basic and acidic residues" evidence="1">
    <location>
        <begin position="9"/>
        <end position="22"/>
    </location>
</feature>
<feature type="region of interest" description="Disordered" evidence="1">
    <location>
        <begin position="372"/>
        <end position="429"/>
    </location>
</feature>
<feature type="compositionally biased region" description="Pro residues" evidence="1">
    <location>
        <begin position="250"/>
        <end position="268"/>
    </location>
</feature>